<dbReference type="PANTHER" id="PTHR45939">
    <property type="entry name" value="PEROXISOMAL MEMBRANE PROTEIN PMP34-RELATED"/>
    <property type="match status" value="1"/>
</dbReference>
<keyword evidence="4 8" id="KW-0812">Transmembrane</keyword>
<evidence type="ECO:0000256" key="5">
    <source>
        <dbReference type="ARBA" id="ARBA00022737"/>
    </source>
</evidence>
<evidence type="ECO:0000256" key="6">
    <source>
        <dbReference type="ARBA" id="ARBA00022989"/>
    </source>
</evidence>
<evidence type="ECO:0000313" key="11">
    <source>
        <dbReference type="EMBL" id="KAF9494143.1"/>
    </source>
</evidence>
<evidence type="ECO:0000256" key="3">
    <source>
        <dbReference type="ARBA" id="ARBA00022448"/>
    </source>
</evidence>
<feature type="compositionally biased region" description="Polar residues" evidence="10">
    <location>
        <begin position="170"/>
        <end position="180"/>
    </location>
</feature>
<dbReference type="InterPro" id="IPR018108">
    <property type="entry name" value="MCP_transmembrane"/>
</dbReference>
<feature type="repeat" description="Solcar" evidence="8">
    <location>
        <begin position="116"/>
        <end position="225"/>
    </location>
</feature>
<proteinExistence type="inferred from homology"/>
<name>A0A9P5ZVY7_PLEER</name>
<gene>
    <name evidence="11" type="ORF">BDN71DRAFT_1449224</name>
</gene>
<reference evidence="11" key="1">
    <citation type="submission" date="2020-11" db="EMBL/GenBank/DDBJ databases">
        <authorList>
            <consortium name="DOE Joint Genome Institute"/>
            <person name="Ahrendt S."/>
            <person name="Riley R."/>
            <person name="Andreopoulos W."/>
            <person name="Labutti K."/>
            <person name="Pangilinan J."/>
            <person name="Ruiz-Duenas F.J."/>
            <person name="Barrasa J.M."/>
            <person name="Sanchez-Garcia M."/>
            <person name="Camarero S."/>
            <person name="Miyauchi S."/>
            <person name="Serrano A."/>
            <person name="Linde D."/>
            <person name="Babiker R."/>
            <person name="Drula E."/>
            <person name="Ayuso-Fernandez I."/>
            <person name="Pacheco R."/>
            <person name="Padilla G."/>
            <person name="Ferreira P."/>
            <person name="Barriuso J."/>
            <person name="Kellner H."/>
            <person name="Castanera R."/>
            <person name="Alfaro M."/>
            <person name="Ramirez L."/>
            <person name="Pisabarro A.G."/>
            <person name="Kuo A."/>
            <person name="Tritt A."/>
            <person name="Lipzen A."/>
            <person name="He G."/>
            <person name="Yan M."/>
            <person name="Ng V."/>
            <person name="Cullen D."/>
            <person name="Martin F."/>
            <person name="Rosso M.-N."/>
            <person name="Henrissat B."/>
            <person name="Hibbett D."/>
            <person name="Martinez A.T."/>
            <person name="Grigoriev I.V."/>
        </authorList>
    </citation>
    <scope>NUCLEOTIDE SEQUENCE</scope>
    <source>
        <strain evidence="11">ATCC 90797</strain>
    </source>
</reference>
<dbReference type="PROSITE" id="PS50920">
    <property type="entry name" value="SOLCAR"/>
    <property type="match status" value="2"/>
</dbReference>
<sequence>MTSTLPPLVQAVSGAIGSASANTLTYPFDLVTTRLQLEKGHRKETGLRRAFHVLYGIFRKDGLEALYDGLSADTIATLLSNFFYFYFYSFLRSLVTTRRLKLSPAAHHKPGSVYKPTIVEELVLGFVAGVASRAVSMPMNIVTLRLQTGRGDSETDSDNTASDLTEEKTATPSDNSDSESGLRSVFASIYREEGLAGFWKGFRLSILLSLNPSISLALFQLFRRALAVARRTPTSHALPNASPKEAFFGGAISNSLAVALLYPLLLAKTRLQASTAESLHEVIVDSYTGTYHRHPSQYAGNSLPLPANTKPLKAGSGRVSNLYQALPSQLVKGFLNQGMTFLVKGRIEALIVHLYLARLPRR</sequence>
<dbReference type="GO" id="GO:0016020">
    <property type="term" value="C:membrane"/>
    <property type="evidence" value="ECO:0007669"/>
    <property type="project" value="UniProtKB-SubCell"/>
</dbReference>
<evidence type="ECO:0000256" key="9">
    <source>
        <dbReference type="RuleBase" id="RU000488"/>
    </source>
</evidence>
<evidence type="ECO:0000256" key="2">
    <source>
        <dbReference type="ARBA" id="ARBA00006375"/>
    </source>
</evidence>
<evidence type="ECO:0000256" key="1">
    <source>
        <dbReference type="ARBA" id="ARBA00004141"/>
    </source>
</evidence>
<feature type="repeat" description="Solcar" evidence="8">
    <location>
        <begin position="5"/>
        <end position="94"/>
    </location>
</feature>
<comment type="similarity">
    <text evidence="2 9">Belongs to the mitochondrial carrier (TC 2.A.29) family.</text>
</comment>
<dbReference type="Pfam" id="PF00153">
    <property type="entry name" value="Mito_carr"/>
    <property type="match status" value="2"/>
</dbReference>
<comment type="caution">
    <text evidence="11">The sequence shown here is derived from an EMBL/GenBank/DDBJ whole genome shotgun (WGS) entry which is preliminary data.</text>
</comment>
<dbReference type="GO" id="GO:0015217">
    <property type="term" value="F:ADP transmembrane transporter activity"/>
    <property type="evidence" value="ECO:0007669"/>
    <property type="project" value="TreeGrafter"/>
</dbReference>
<dbReference type="InterPro" id="IPR052217">
    <property type="entry name" value="Mito/Peroxisomal_Carrier"/>
</dbReference>
<evidence type="ECO:0000256" key="8">
    <source>
        <dbReference type="PROSITE-ProRule" id="PRU00282"/>
    </source>
</evidence>
<dbReference type="Gene3D" id="1.50.40.10">
    <property type="entry name" value="Mitochondrial carrier domain"/>
    <property type="match status" value="2"/>
</dbReference>
<dbReference type="AlphaFoldDB" id="A0A9P5ZVY7"/>
<feature type="region of interest" description="Disordered" evidence="10">
    <location>
        <begin position="149"/>
        <end position="180"/>
    </location>
</feature>
<keyword evidence="12" id="KW-1185">Reference proteome</keyword>
<evidence type="ECO:0000256" key="4">
    <source>
        <dbReference type="ARBA" id="ARBA00022692"/>
    </source>
</evidence>
<comment type="subcellular location">
    <subcellularLocation>
        <location evidence="1">Membrane</location>
        <topology evidence="1">Multi-pass membrane protein</topology>
    </subcellularLocation>
</comment>
<keyword evidence="5" id="KW-0677">Repeat</keyword>
<dbReference type="PANTHER" id="PTHR45939:SF2">
    <property type="entry name" value="CARRIER PROTEIN, PUTATIVE (AFU_ORTHOLOGUE AFUA_2G13870)-RELATED"/>
    <property type="match status" value="1"/>
</dbReference>
<keyword evidence="3 9" id="KW-0813">Transport</keyword>
<accession>A0A9P5ZVY7</accession>
<dbReference type="Proteomes" id="UP000807025">
    <property type="component" value="Unassembled WGS sequence"/>
</dbReference>
<evidence type="ECO:0000256" key="10">
    <source>
        <dbReference type="SAM" id="MobiDB-lite"/>
    </source>
</evidence>
<dbReference type="SUPFAM" id="SSF103506">
    <property type="entry name" value="Mitochondrial carrier"/>
    <property type="match status" value="1"/>
</dbReference>
<evidence type="ECO:0000256" key="7">
    <source>
        <dbReference type="ARBA" id="ARBA00023136"/>
    </source>
</evidence>
<keyword evidence="7 8" id="KW-0472">Membrane</keyword>
<dbReference type="EMBL" id="MU154576">
    <property type="protein sequence ID" value="KAF9494143.1"/>
    <property type="molecule type" value="Genomic_DNA"/>
</dbReference>
<dbReference type="InterPro" id="IPR023395">
    <property type="entry name" value="MCP_dom_sf"/>
</dbReference>
<keyword evidence="6" id="KW-1133">Transmembrane helix</keyword>
<protein>
    <submittedName>
        <fullName evidence="11">Mitochondrial carrier</fullName>
    </submittedName>
</protein>
<evidence type="ECO:0000313" key="12">
    <source>
        <dbReference type="Proteomes" id="UP000807025"/>
    </source>
</evidence>
<organism evidence="11 12">
    <name type="scientific">Pleurotus eryngii</name>
    <name type="common">Boletus of the steppes</name>
    <dbReference type="NCBI Taxonomy" id="5323"/>
    <lineage>
        <taxon>Eukaryota</taxon>
        <taxon>Fungi</taxon>
        <taxon>Dikarya</taxon>
        <taxon>Basidiomycota</taxon>
        <taxon>Agaricomycotina</taxon>
        <taxon>Agaricomycetes</taxon>
        <taxon>Agaricomycetidae</taxon>
        <taxon>Agaricales</taxon>
        <taxon>Pleurotineae</taxon>
        <taxon>Pleurotaceae</taxon>
        <taxon>Pleurotus</taxon>
    </lineage>
</organism>
<dbReference type="OrthoDB" id="18574at2759"/>